<keyword evidence="1" id="KW-0812">Transmembrane</keyword>
<feature type="domain" description="SAYSvFN" evidence="2">
    <location>
        <begin position="90"/>
        <end position="159"/>
    </location>
</feature>
<evidence type="ECO:0000313" key="4">
    <source>
        <dbReference type="Proteomes" id="UP001162156"/>
    </source>
</evidence>
<evidence type="ECO:0000313" key="3">
    <source>
        <dbReference type="EMBL" id="KAJ8953036.1"/>
    </source>
</evidence>
<sequence>MTDIEKKLANYRAKRNREAFYAKFKQNFISFFSGESSKDSKENLLKSDNNEEYIIQTTSDNLSDTDSLDEEDDVILNCCTYIDWIYYSLYFILWSTIYSLFIKLEFGTVYLIITGLIAIYLNTRTRPKMDGEISAYSVFNKDCESIDGTLKAEQFEREIRYGPAMIR</sequence>
<evidence type="ECO:0000256" key="1">
    <source>
        <dbReference type="SAM" id="Phobius"/>
    </source>
</evidence>
<dbReference type="InterPro" id="IPR019387">
    <property type="entry name" value="SAYSvFN_dom"/>
</dbReference>
<dbReference type="PANTHER" id="PTHR13527:SF0">
    <property type="entry name" value="SAYSVFN DOMAIN-CONTAINING PROTEIN 1"/>
    <property type="match status" value="1"/>
</dbReference>
<keyword evidence="4" id="KW-1185">Reference proteome</keyword>
<comment type="caution">
    <text evidence="3">The sequence shown here is derived from an EMBL/GenBank/DDBJ whole genome shotgun (WGS) entry which is preliminary data.</text>
</comment>
<dbReference type="InterPro" id="IPR039159">
    <property type="entry name" value="SAYSD1"/>
</dbReference>
<dbReference type="AlphaFoldDB" id="A0AAV8YNF6"/>
<keyword evidence="1" id="KW-1133">Transmembrane helix</keyword>
<proteinExistence type="predicted"/>
<name>A0AAV8YNF6_9CUCU</name>
<gene>
    <name evidence="3" type="ORF">NQ314_007410</name>
</gene>
<evidence type="ECO:0000259" key="2">
    <source>
        <dbReference type="Pfam" id="PF10260"/>
    </source>
</evidence>
<keyword evidence="1" id="KW-0472">Membrane</keyword>
<dbReference type="Proteomes" id="UP001162156">
    <property type="component" value="Unassembled WGS sequence"/>
</dbReference>
<protein>
    <recommendedName>
        <fullName evidence="2">SAYSvFN domain-containing protein</fullName>
    </recommendedName>
</protein>
<dbReference type="EMBL" id="JANEYF010001991">
    <property type="protein sequence ID" value="KAJ8953036.1"/>
    <property type="molecule type" value="Genomic_DNA"/>
</dbReference>
<reference evidence="3" key="1">
    <citation type="journal article" date="2023" name="Insect Mol. Biol.">
        <title>Genome sequencing provides insights into the evolution of gene families encoding plant cell wall-degrading enzymes in longhorned beetles.</title>
        <authorList>
            <person name="Shin N.R."/>
            <person name="Okamura Y."/>
            <person name="Kirsch R."/>
            <person name="Pauchet Y."/>
        </authorList>
    </citation>
    <scope>NUCLEOTIDE SEQUENCE</scope>
    <source>
        <strain evidence="3">RBIC_L_NR</strain>
    </source>
</reference>
<accession>A0AAV8YNF6</accession>
<organism evidence="3 4">
    <name type="scientific">Rhamnusium bicolor</name>
    <dbReference type="NCBI Taxonomy" id="1586634"/>
    <lineage>
        <taxon>Eukaryota</taxon>
        <taxon>Metazoa</taxon>
        <taxon>Ecdysozoa</taxon>
        <taxon>Arthropoda</taxon>
        <taxon>Hexapoda</taxon>
        <taxon>Insecta</taxon>
        <taxon>Pterygota</taxon>
        <taxon>Neoptera</taxon>
        <taxon>Endopterygota</taxon>
        <taxon>Coleoptera</taxon>
        <taxon>Polyphaga</taxon>
        <taxon>Cucujiformia</taxon>
        <taxon>Chrysomeloidea</taxon>
        <taxon>Cerambycidae</taxon>
        <taxon>Lepturinae</taxon>
        <taxon>Rhagiini</taxon>
        <taxon>Rhamnusium</taxon>
    </lineage>
</organism>
<dbReference type="PANTHER" id="PTHR13527">
    <property type="entry name" value="SAYSVFN DOMAIN-CONTAINING PROTEIN 1"/>
    <property type="match status" value="1"/>
</dbReference>
<feature type="transmembrane region" description="Helical" evidence="1">
    <location>
        <begin position="107"/>
        <end position="123"/>
    </location>
</feature>
<dbReference type="Pfam" id="PF10260">
    <property type="entry name" value="SAYSvFN"/>
    <property type="match status" value="1"/>
</dbReference>
<feature type="transmembrane region" description="Helical" evidence="1">
    <location>
        <begin position="84"/>
        <end position="101"/>
    </location>
</feature>